<dbReference type="PANTHER" id="PTHR10039:SF15">
    <property type="entry name" value="NACHT DOMAIN-CONTAINING PROTEIN"/>
    <property type="match status" value="1"/>
</dbReference>
<dbReference type="InterPro" id="IPR036770">
    <property type="entry name" value="Ankyrin_rpt-contain_sf"/>
</dbReference>
<keyword evidence="1" id="KW-0677">Repeat</keyword>
<proteinExistence type="predicted"/>
<dbReference type="InterPro" id="IPR056884">
    <property type="entry name" value="NPHP3-like_N"/>
</dbReference>
<dbReference type="Gene3D" id="1.25.40.20">
    <property type="entry name" value="Ankyrin repeat-containing domain"/>
    <property type="match status" value="1"/>
</dbReference>
<dbReference type="PANTHER" id="PTHR10039">
    <property type="entry name" value="AMELOGENIN"/>
    <property type="match status" value="1"/>
</dbReference>
<evidence type="ECO:0000313" key="5">
    <source>
        <dbReference type="Proteomes" id="UP001166286"/>
    </source>
</evidence>
<evidence type="ECO:0000256" key="2">
    <source>
        <dbReference type="PROSITE-ProRule" id="PRU00023"/>
    </source>
</evidence>
<dbReference type="Pfam" id="PF24883">
    <property type="entry name" value="NPHP3_N"/>
    <property type="match status" value="1"/>
</dbReference>
<dbReference type="PRINTS" id="PR01415">
    <property type="entry name" value="ANKYRIN"/>
</dbReference>
<evidence type="ECO:0000313" key="4">
    <source>
        <dbReference type="EMBL" id="KAK0511115.1"/>
    </source>
</evidence>
<feature type="repeat" description="ANK" evidence="2">
    <location>
        <begin position="874"/>
        <end position="906"/>
    </location>
</feature>
<keyword evidence="5" id="KW-1185">Reference proteome</keyword>
<organism evidence="4 5">
    <name type="scientific">Cladonia borealis</name>
    <dbReference type="NCBI Taxonomy" id="184061"/>
    <lineage>
        <taxon>Eukaryota</taxon>
        <taxon>Fungi</taxon>
        <taxon>Dikarya</taxon>
        <taxon>Ascomycota</taxon>
        <taxon>Pezizomycotina</taxon>
        <taxon>Lecanoromycetes</taxon>
        <taxon>OSLEUM clade</taxon>
        <taxon>Lecanoromycetidae</taxon>
        <taxon>Lecanorales</taxon>
        <taxon>Lecanorineae</taxon>
        <taxon>Cladoniaceae</taxon>
        <taxon>Cladonia</taxon>
    </lineage>
</organism>
<dbReference type="Proteomes" id="UP001166286">
    <property type="component" value="Unassembled WGS sequence"/>
</dbReference>
<feature type="repeat" description="ANK" evidence="2">
    <location>
        <begin position="744"/>
        <end position="776"/>
    </location>
</feature>
<dbReference type="EMBL" id="JAFEKC020000014">
    <property type="protein sequence ID" value="KAK0511115.1"/>
    <property type="molecule type" value="Genomic_DNA"/>
</dbReference>
<dbReference type="SUPFAM" id="SSF52540">
    <property type="entry name" value="P-loop containing nucleoside triphosphate hydrolases"/>
    <property type="match status" value="1"/>
</dbReference>
<dbReference type="Gene3D" id="3.40.50.300">
    <property type="entry name" value="P-loop containing nucleotide triphosphate hydrolases"/>
    <property type="match status" value="1"/>
</dbReference>
<dbReference type="PROSITE" id="PS50088">
    <property type="entry name" value="ANK_REPEAT"/>
    <property type="match status" value="5"/>
</dbReference>
<feature type="repeat" description="ANK" evidence="2">
    <location>
        <begin position="777"/>
        <end position="809"/>
    </location>
</feature>
<comment type="caution">
    <text evidence="4">The sequence shown here is derived from an EMBL/GenBank/DDBJ whole genome shotgun (WGS) entry which is preliminary data.</text>
</comment>
<dbReference type="InterPro" id="IPR007111">
    <property type="entry name" value="NACHT_NTPase"/>
</dbReference>
<feature type="repeat" description="ANK" evidence="2">
    <location>
        <begin position="810"/>
        <end position="839"/>
    </location>
</feature>
<dbReference type="Pfam" id="PF12796">
    <property type="entry name" value="Ank_2"/>
    <property type="match status" value="3"/>
</dbReference>
<dbReference type="InterPro" id="IPR027417">
    <property type="entry name" value="P-loop_NTPase"/>
</dbReference>
<reference evidence="4" key="1">
    <citation type="submission" date="2023-03" db="EMBL/GenBank/DDBJ databases">
        <title>Complete genome of Cladonia borealis.</title>
        <authorList>
            <person name="Park H."/>
        </authorList>
    </citation>
    <scope>NUCLEOTIDE SEQUENCE</scope>
    <source>
        <strain evidence="4">ANT050790</strain>
    </source>
</reference>
<evidence type="ECO:0000259" key="3">
    <source>
        <dbReference type="PROSITE" id="PS50837"/>
    </source>
</evidence>
<gene>
    <name evidence="4" type="ORF">JMJ35_006667</name>
</gene>
<sequence>MDPCSAVGLAASILQIINTTAQIIQYLKDVRKAPEERAQIQREAVSLLGLLMNLRDRVEHANEKDAWYVQICSLAGQGGPLDQYHSVMIALAKKLTPVSGVEKLEKRLLWTFDKKQIKATLDLIERLKSLISLALQGDHFELSIALKLETHEVKDYITIMSKSLENVVEIVAELESGQKQAAKQYLDEEQQKVLKWLSPLNFASEQVDIFERHQQGTGEWLFEEEVFKAWLAGDINALWCSGIPGAGKTILTSIVVNHLECNYACESNAVAILYLSYRDQEEQSAKNLIGSLLRQVAHGKRTLSDDVLGLYRQHTPKGSRPTITELSNSLHSEITGLSEVFILVDAMDECSVNDYTREELLKTLQSLLKMPNVRLMITSRPVASVEAHLQGMACLEIRPADQDIRKYIENRIPKECRLMLYVRGDDAFHVSIIDTIIAKAQGMFLMAQLHLGSLAKKNNKKDVRLALQRLPEKLDDTYADAIKRISSQDKEDVQLAKRTLMWISCAKRPLSIIELQHALAIEPGAKELDSESISDTDVIVDVCSGLVAIDRESDTIRLVHYTTQDYLVRVRAELFATAEIDMTFCCLTYLLFTTSAQLSDRWGSNRMNVVENVAELTAVYPFWSYAARYWGSHAHEKAQYDTRIQHLVFQLLEPSNKALGLARSEPIRHNLGRDSLCDVPGMHIAAYFDLTELVGTLLDRGTLVDAKSDNYSLTALHCAASGGHIATLRLLLDRGALIDMLDRWDRTALIMAAQEGHQSTVELLLEKGADVNRQGYYKETALHAAASGGYPNIVELLLEKGADVNRQDYYKETALHAAASPNIVELLLEKGADVNSRDPVAEPVLSGLALRGDDSMLEFLLRYGADVDARRRFDGATALHVAASRGNKTAVQLLIDAGADLEAKQSYEDLQLTASDIAKQHRYMDVFELLEKAREQRKTFPIRNLTQSQNLSHESNSPAD</sequence>
<accession>A0AA39QZT2</accession>
<feature type="repeat" description="ANK" evidence="2">
    <location>
        <begin position="711"/>
        <end position="743"/>
    </location>
</feature>
<dbReference type="SMART" id="SM00248">
    <property type="entry name" value="ANK"/>
    <property type="match status" value="7"/>
</dbReference>
<evidence type="ECO:0000256" key="1">
    <source>
        <dbReference type="ARBA" id="ARBA00022737"/>
    </source>
</evidence>
<dbReference type="Pfam" id="PF22939">
    <property type="entry name" value="WHD_GPIID"/>
    <property type="match status" value="1"/>
</dbReference>
<feature type="domain" description="NACHT" evidence="3">
    <location>
        <begin position="236"/>
        <end position="381"/>
    </location>
</feature>
<dbReference type="InterPro" id="IPR054471">
    <property type="entry name" value="GPIID_WHD"/>
</dbReference>
<protein>
    <recommendedName>
        <fullName evidence="3">NACHT domain-containing protein</fullName>
    </recommendedName>
</protein>
<keyword evidence="2" id="KW-0040">ANK repeat</keyword>
<dbReference type="SUPFAM" id="SSF48403">
    <property type="entry name" value="Ankyrin repeat"/>
    <property type="match status" value="1"/>
</dbReference>
<dbReference type="PROSITE" id="PS50837">
    <property type="entry name" value="NACHT"/>
    <property type="match status" value="1"/>
</dbReference>
<name>A0AA39QZT2_9LECA</name>
<dbReference type="PROSITE" id="PS50297">
    <property type="entry name" value="ANK_REP_REGION"/>
    <property type="match status" value="4"/>
</dbReference>
<dbReference type="InterPro" id="IPR002110">
    <property type="entry name" value="Ankyrin_rpt"/>
</dbReference>
<dbReference type="AlphaFoldDB" id="A0AA39QZT2"/>